<keyword evidence="2 6" id="KW-0378">Hydrolase</keyword>
<gene>
    <name evidence="6" type="ORF">B2904_orf905</name>
</gene>
<dbReference type="Pfam" id="PF01055">
    <property type="entry name" value="Glyco_hydro_31_2nd"/>
    <property type="match status" value="1"/>
</dbReference>
<dbReference type="Pfam" id="PF21365">
    <property type="entry name" value="Glyco_hydro_31_3rd"/>
    <property type="match status" value="1"/>
</dbReference>
<reference evidence="6 7" key="1">
    <citation type="journal article" date="2012" name="BMC Genomics">
        <title>Comparative genomics of Brachyspira pilosicoli strains: genome rearrangements, reductions and correlation of genetic compliment with phenotypic diversity.</title>
        <authorList>
            <person name="Mappley L.J."/>
            <person name="Black M.L."/>
            <person name="Abuoun M."/>
            <person name="Darby A.C."/>
            <person name="Woodward M.J."/>
            <person name="Parkhill J."/>
            <person name="Turner A.K."/>
            <person name="Bellgard M.I."/>
            <person name="La T."/>
            <person name="Phillips N.D."/>
            <person name="La Ragione R.M."/>
            <person name="Hampson D.J."/>
        </authorList>
    </citation>
    <scope>NUCLEOTIDE SEQUENCE [LARGE SCALE GENOMIC DNA]</scope>
    <source>
        <strain evidence="6">B2904</strain>
    </source>
</reference>
<feature type="domain" description="Glycosyl hydrolase family 31 C-terminal" evidence="5">
    <location>
        <begin position="602"/>
        <end position="688"/>
    </location>
</feature>
<dbReference type="InterPro" id="IPR017853">
    <property type="entry name" value="GH"/>
</dbReference>
<dbReference type="PANTHER" id="PTHR22762:SF165">
    <property type="entry name" value="PUTATIVE (AFU_ORTHOLOGUE AFUA_1G06560)-RELATED"/>
    <property type="match status" value="1"/>
</dbReference>
<proteinExistence type="inferred from homology"/>
<evidence type="ECO:0000256" key="2">
    <source>
        <dbReference type="RuleBase" id="RU361185"/>
    </source>
</evidence>
<dbReference type="KEGG" id="bpj:B2904_orf905"/>
<dbReference type="GO" id="GO:0030246">
    <property type="term" value="F:carbohydrate binding"/>
    <property type="evidence" value="ECO:0007669"/>
    <property type="project" value="InterPro"/>
</dbReference>
<dbReference type="GO" id="GO:0005975">
    <property type="term" value="P:carbohydrate metabolic process"/>
    <property type="evidence" value="ECO:0007669"/>
    <property type="project" value="InterPro"/>
</dbReference>
<dbReference type="RefSeq" id="WP_014935670.1">
    <property type="nucleotide sequence ID" value="NC_018607.1"/>
</dbReference>
<dbReference type="EMBL" id="CP003490">
    <property type="protein sequence ID" value="AFR70248.1"/>
    <property type="molecule type" value="Genomic_DNA"/>
</dbReference>
<evidence type="ECO:0000256" key="1">
    <source>
        <dbReference type="ARBA" id="ARBA00007806"/>
    </source>
</evidence>
<sequence length="798" mass="93937">MSINEYYNFKLKNIENNILTFSLENSNIDFKIFVLEEDIIRVMLIRDNKLKLSKTWTIAPGLEDVPYTGRDKFDTTPYTLPPFSYKDNNTNFEINTSKIKLNIDLNGFKITWYLSKDNEWVKVANDRKTQAYNFGYWGEKIYHYLERNLDEQYYGFGEKSGNLNKHGRRMRMVSVDAMGYDAQYSDPLYKHVPFYITRNTNTALSYGLYYDNMSSIIFEMGSELDNYHGLYRYFEADDGDLDYYFIAGNKISNVTERFSWLTGKTVFSPKWSLGYSGSTMHYTDMPDAQDQFNNFLNECEKYNITCNSFQLSSGYTSINGKRYVFNWNHEKFYDIKAFVNKFNNNGIKLCANIKPCILKDHPMFDELKSKELLIMQENTNEPEMVQFWDDVGAYIDFTNKEAFNWWKEKVKETLLSYGIESTWNDNNEYEIWNDNIKCNGFGEKLNIGLLKPLMPLLMMKASFEAQKEFNPNIRPYSISRSGPVGIQRYVQTWSGDNRTAWNNLKYNIKMGLGYSLSGMYNIGHDVGGFSGNAPTPELLVRWIQNGIFHPRFTIHSWNDDGTVNLPWMYEEVFAEIKKAMDFRVKIIPYIYNLLYQSHLNYKPIIKPTFYDFEYDNETFKENDDFMLGDSMLVASVVEENSRTRKVYLPKSVNWYYYHTNDIYEGGKEIEINSKLDEFPLFIKEGSIIPINLAEPCFNMNKEKRAFLVYPFINNNLSTKYFHFEDDGYSYNYKNNDGKAIFNFTLKTENNNIIIEYTKEGNYKLPYNEISFILPENENRNVNINGKEYGKNNIITINI</sequence>
<dbReference type="Pfam" id="PF13802">
    <property type="entry name" value="Gal_mutarotas_2"/>
    <property type="match status" value="1"/>
</dbReference>
<dbReference type="SUPFAM" id="SSF51011">
    <property type="entry name" value="Glycosyl hydrolase domain"/>
    <property type="match status" value="1"/>
</dbReference>
<evidence type="ECO:0000259" key="4">
    <source>
        <dbReference type="Pfam" id="PF13802"/>
    </source>
</evidence>
<dbReference type="InterPro" id="IPR013780">
    <property type="entry name" value="Glyco_hydro_b"/>
</dbReference>
<dbReference type="SUPFAM" id="SSF74650">
    <property type="entry name" value="Galactose mutarotase-like"/>
    <property type="match status" value="1"/>
</dbReference>
<dbReference type="PATRIC" id="fig|1133568.3.peg.900"/>
<dbReference type="HOGENOM" id="CLU_000631_7_2_12"/>
<evidence type="ECO:0000313" key="7">
    <source>
        <dbReference type="Proteomes" id="UP000007346"/>
    </source>
</evidence>
<protein>
    <submittedName>
        <fullName evidence="6">Glycoside hydrolase family protein</fullName>
    </submittedName>
</protein>
<comment type="similarity">
    <text evidence="1 2">Belongs to the glycosyl hydrolase 31 family.</text>
</comment>
<feature type="domain" description="Glycoside hydrolase family 31 N-terminal" evidence="4">
    <location>
        <begin position="30"/>
        <end position="218"/>
    </location>
</feature>
<dbReference type="Gene3D" id="2.60.40.1180">
    <property type="entry name" value="Golgi alpha-mannosidase II"/>
    <property type="match status" value="2"/>
</dbReference>
<dbReference type="GO" id="GO:0004553">
    <property type="term" value="F:hydrolase activity, hydrolyzing O-glycosyl compounds"/>
    <property type="evidence" value="ECO:0007669"/>
    <property type="project" value="InterPro"/>
</dbReference>
<dbReference type="InterPro" id="IPR011013">
    <property type="entry name" value="Gal_mutarotase_sf_dom"/>
</dbReference>
<dbReference type="Gene3D" id="2.60.40.1760">
    <property type="entry name" value="glycosyl hydrolase (family 31)"/>
    <property type="match status" value="1"/>
</dbReference>
<accession>J9UTC4</accession>
<dbReference type="Proteomes" id="UP000007346">
    <property type="component" value="Chromosome"/>
</dbReference>
<dbReference type="AlphaFoldDB" id="J9UTC4"/>
<dbReference type="PANTHER" id="PTHR22762">
    <property type="entry name" value="ALPHA-GLUCOSIDASE"/>
    <property type="match status" value="1"/>
</dbReference>
<evidence type="ECO:0000313" key="6">
    <source>
        <dbReference type="EMBL" id="AFR70248.1"/>
    </source>
</evidence>
<dbReference type="CDD" id="cd06599">
    <property type="entry name" value="GH31_glycosidase_Aec37"/>
    <property type="match status" value="1"/>
</dbReference>
<dbReference type="InterPro" id="IPR000322">
    <property type="entry name" value="Glyco_hydro_31_TIM"/>
</dbReference>
<evidence type="ECO:0000259" key="3">
    <source>
        <dbReference type="Pfam" id="PF01055"/>
    </source>
</evidence>
<name>J9UTC4_BRAPL</name>
<evidence type="ECO:0000259" key="5">
    <source>
        <dbReference type="Pfam" id="PF21365"/>
    </source>
</evidence>
<organism evidence="6 7">
    <name type="scientific">Brachyspira pilosicoli B2904</name>
    <dbReference type="NCBI Taxonomy" id="1133568"/>
    <lineage>
        <taxon>Bacteria</taxon>
        <taxon>Pseudomonadati</taxon>
        <taxon>Spirochaetota</taxon>
        <taxon>Spirochaetia</taxon>
        <taxon>Brachyspirales</taxon>
        <taxon>Brachyspiraceae</taxon>
        <taxon>Brachyspira</taxon>
    </lineage>
</organism>
<dbReference type="InterPro" id="IPR048395">
    <property type="entry name" value="Glyco_hydro_31_C"/>
</dbReference>
<dbReference type="Gene3D" id="3.20.20.80">
    <property type="entry name" value="Glycosidases"/>
    <property type="match status" value="1"/>
</dbReference>
<dbReference type="SUPFAM" id="SSF51445">
    <property type="entry name" value="(Trans)glycosidases"/>
    <property type="match status" value="1"/>
</dbReference>
<dbReference type="CDD" id="cd14752">
    <property type="entry name" value="GH31_N"/>
    <property type="match status" value="1"/>
</dbReference>
<dbReference type="InterPro" id="IPR025887">
    <property type="entry name" value="Glyco_hydro_31_N_dom"/>
</dbReference>
<keyword evidence="2" id="KW-0326">Glycosidase</keyword>
<feature type="domain" description="Glycoside hydrolase family 31 TIM barrel" evidence="3">
    <location>
        <begin position="267"/>
        <end position="593"/>
    </location>
</feature>